<dbReference type="NCBIfam" id="NF010935">
    <property type="entry name" value="PRK14355.1"/>
    <property type="match status" value="1"/>
</dbReference>
<evidence type="ECO:0000256" key="8">
    <source>
        <dbReference type="ARBA" id="ARBA00022737"/>
    </source>
</evidence>
<dbReference type="Proteomes" id="UP000057158">
    <property type="component" value="Chromosome"/>
</dbReference>
<dbReference type="GO" id="GO:0016020">
    <property type="term" value="C:membrane"/>
    <property type="evidence" value="ECO:0007669"/>
    <property type="project" value="GOC"/>
</dbReference>
<keyword evidence="7 18" id="KW-0479">Metal-binding</keyword>
<feature type="binding site" evidence="18">
    <location>
        <position position="172"/>
    </location>
    <ligand>
        <name>UDP-N-acetyl-alpha-D-glucosamine</name>
        <dbReference type="ChEBI" id="CHEBI:57705"/>
    </ligand>
</feature>
<dbReference type="Gene3D" id="2.160.10.10">
    <property type="entry name" value="Hexapeptide repeat proteins"/>
    <property type="match status" value="1"/>
</dbReference>
<feature type="binding site" evidence="18">
    <location>
        <position position="354"/>
    </location>
    <ligand>
        <name>UDP-N-acetyl-alpha-D-glucosamine</name>
        <dbReference type="ChEBI" id="CHEBI:57705"/>
    </ligand>
</feature>
<keyword evidence="13 18" id="KW-0012">Acyltransferase</keyword>
<accession>A0A0M3QEQ4</accession>
<feature type="region of interest" description="N-acetyltransferase" evidence="18">
    <location>
        <begin position="254"/>
        <end position="463"/>
    </location>
</feature>
<comment type="function">
    <text evidence="17 18">Catalyzes the last two sequential reactions in the de novo biosynthetic pathway for UDP-N-acetylglucosamine (UDP-GlcNAc). The C-terminal domain catalyzes the transfer of acetyl group from acetyl coenzyme A to glucosamine-1-phosphate (GlcN-1-P) to produce N-acetylglucosamine-1-phosphate (GlcNAc-1-P), which is converted into UDP-GlcNAc by the transfer of uridine 5-monophosphate (from uridine 5-triphosphate), a reaction catalyzed by the N-terminal domain.</text>
</comment>
<comment type="subunit">
    <text evidence="18">Homotrimer.</text>
</comment>
<dbReference type="InterPro" id="IPR025877">
    <property type="entry name" value="MobA-like_NTP_Trfase"/>
</dbReference>
<dbReference type="CDD" id="cd02540">
    <property type="entry name" value="GT2_GlmU_N_bac"/>
    <property type="match status" value="1"/>
</dbReference>
<dbReference type="EC" id="2.7.7.23" evidence="18"/>
<dbReference type="GO" id="GO:0000902">
    <property type="term" value="P:cell morphogenesis"/>
    <property type="evidence" value="ECO:0007669"/>
    <property type="project" value="UniProtKB-UniRule"/>
</dbReference>
<comment type="pathway">
    <text evidence="18">Nucleotide-sugar biosynthesis; UDP-N-acetyl-alpha-D-glucosamine biosynthesis; UDP-N-acetyl-alpha-D-glucosamine from N-acetyl-alpha-D-glucosamine 1-phosphate: step 1/1.</text>
</comment>
<dbReference type="SUPFAM" id="SSF51161">
    <property type="entry name" value="Trimeric LpxA-like enzymes"/>
    <property type="match status" value="1"/>
</dbReference>
<feature type="binding site" evidence="18">
    <location>
        <position position="380"/>
    </location>
    <ligand>
        <name>UDP-N-acetyl-alpha-D-glucosamine</name>
        <dbReference type="ChEBI" id="CHEBI:57705"/>
    </ligand>
</feature>
<keyword evidence="6 18" id="KW-0548">Nucleotidyltransferase</keyword>
<evidence type="ECO:0000256" key="16">
    <source>
        <dbReference type="ARBA" id="ARBA00048493"/>
    </source>
</evidence>
<evidence type="ECO:0000313" key="22">
    <source>
        <dbReference type="Proteomes" id="UP000057158"/>
    </source>
</evidence>
<dbReference type="GO" id="GO:0008360">
    <property type="term" value="P:regulation of cell shape"/>
    <property type="evidence" value="ECO:0007669"/>
    <property type="project" value="UniProtKB-KW"/>
</dbReference>
<dbReference type="CDD" id="cd03353">
    <property type="entry name" value="LbH_GlmU_C"/>
    <property type="match status" value="1"/>
</dbReference>
<feature type="binding site" evidence="18">
    <location>
        <position position="443"/>
    </location>
    <ligand>
        <name>acetyl-CoA</name>
        <dbReference type="ChEBI" id="CHEBI:57288"/>
    </ligand>
</feature>
<name>A0A0M3QEQ4_9BACT</name>
<feature type="binding site" evidence="18">
    <location>
        <position position="336"/>
    </location>
    <ligand>
        <name>UDP-N-acetyl-alpha-D-glucosamine</name>
        <dbReference type="ChEBI" id="CHEBI:57705"/>
    </ligand>
</feature>
<dbReference type="OrthoDB" id="9775031at2"/>
<evidence type="ECO:0000256" key="11">
    <source>
        <dbReference type="ARBA" id="ARBA00022984"/>
    </source>
</evidence>
<dbReference type="Gene3D" id="3.90.550.10">
    <property type="entry name" value="Spore Coat Polysaccharide Biosynthesis Protein SpsA, Chain A"/>
    <property type="match status" value="1"/>
</dbReference>
<dbReference type="Pfam" id="PF00132">
    <property type="entry name" value="Hexapep"/>
    <property type="match status" value="1"/>
</dbReference>
<feature type="binding site" evidence="18">
    <location>
        <begin position="81"/>
        <end position="82"/>
    </location>
    <ligand>
        <name>UDP-N-acetyl-alpha-D-glucosamine</name>
        <dbReference type="ChEBI" id="CHEBI:57705"/>
    </ligand>
</feature>
<dbReference type="RefSeq" id="WP_053549110.1">
    <property type="nucleotide sequence ID" value="NZ_CP010802.1"/>
</dbReference>
<keyword evidence="22" id="KW-1185">Reference proteome</keyword>
<dbReference type="EC" id="2.3.1.157" evidence="18"/>
<dbReference type="Pfam" id="PF12804">
    <property type="entry name" value="NTP_transf_3"/>
    <property type="match status" value="1"/>
</dbReference>
<dbReference type="GO" id="GO:0003977">
    <property type="term" value="F:UDP-N-acetylglucosamine diphosphorylase activity"/>
    <property type="evidence" value="ECO:0007669"/>
    <property type="project" value="UniProtKB-UniRule"/>
</dbReference>
<evidence type="ECO:0000256" key="18">
    <source>
        <dbReference type="HAMAP-Rule" id="MF_01631"/>
    </source>
</evidence>
<dbReference type="InterPro" id="IPR038009">
    <property type="entry name" value="GlmU_C_LbH"/>
</dbReference>
<sequence>MNDQKLAAVILAAGRGTRMKSDLPKVLHRVAGLPMASYPVRLATALGSFPTVMVIGHGAAAVEKALADEGVLFAVQSEQLGTGHALLCAREALADFTGTILLLCGDVPLLRQETVARLLSYHGTQKAAVTVLTSRLENPHGYGRIVRDGEEVLRIVEEKDATSAEKAILEINTGIYAFEAPYVFEALRGVTTDNAQGEYYLTDVLAMARADGRRVCALAAAEAGETLGINDRLQLAEAGALMRCRINEELMREGVTLIDPKTTYIDPGVRIGADTVIHPGVHLRGATIIGRGALIEPGVVVTDCTLADDVHLKAGSVLEESRLGDGCTIGPMAHLRPGTVLAGNNKLGNFVETKKATFGLGSQASHLTYIGDAEVGSGVNIGCGTITCNYDGVNKHRTVIEDDVFVGSDTQFVAPVRIGRGSLIGAGSTITKDVPPDSLALSRTEQKVVLGWRLRHKPKEKKS</sequence>
<dbReference type="UniPathway" id="UPA00113">
    <property type="reaction ID" value="UER00532"/>
</dbReference>
<dbReference type="PANTHER" id="PTHR43584">
    <property type="entry name" value="NUCLEOTIDYL TRANSFERASE"/>
    <property type="match status" value="1"/>
</dbReference>
<feature type="region of interest" description="Linker" evidence="18">
    <location>
        <begin position="233"/>
        <end position="253"/>
    </location>
</feature>
<feature type="binding site" evidence="18">
    <location>
        <position position="25"/>
    </location>
    <ligand>
        <name>UDP-N-acetyl-alpha-D-glucosamine</name>
        <dbReference type="ChEBI" id="CHEBI:57705"/>
    </ligand>
</feature>
<feature type="binding site" evidence="18">
    <location>
        <begin position="11"/>
        <end position="14"/>
    </location>
    <ligand>
        <name>UDP-N-acetyl-alpha-D-glucosamine</name>
        <dbReference type="ChEBI" id="CHEBI:57705"/>
    </ligand>
</feature>
<evidence type="ECO:0000256" key="14">
    <source>
        <dbReference type="ARBA" id="ARBA00023316"/>
    </source>
</evidence>
<comment type="similarity">
    <text evidence="2 18">In the C-terminal section; belongs to the transferase hexapeptide repeat family.</text>
</comment>
<feature type="region of interest" description="Pyrophosphorylase" evidence="18">
    <location>
        <begin position="1"/>
        <end position="232"/>
    </location>
</feature>
<comment type="catalytic activity">
    <reaction evidence="15 18">
        <text>alpha-D-glucosamine 1-phosphate + acetyl-CoA = N-acetyl-alpha-D-glucosamine 1-phosphate + CoA + H(+)</text>
        <dbReference type="Rhea" id="RHEA:13725"/>
        <dbReference type="ChEBI" id="CHEBI:15378"/>
        <dbReference type="ChEBI" id="CHEBI:57287"/>
        <dbReference type="ChEBI" id="CHEBI:57288"/>
        <dbReference type="ChEBI" id="CHEBI:57776"/>
        <dbReference type="ChEBI" id="CHEBI:58516"/>
        <dbReference type="EC" id="2.3.1.157"/>
    </reaction>
</comment>
<evidence type="ECO:0000256" key="6">
    <source>
        <dbReference type="ARBA" id="ARBA00022695"/>
    </source>
</evidence>
<feature type="binding site" evidence="18">
    <location>
        <position position="426"/>
    </location>
    <ligand>
        <name>acetyl-CoA</name>
        <dbReference type="ChEBI" id="CHEBI:57288"/>
    </ligand>
</feature>
<dbReference type="GO" id="GO:0071555">
    <property type="term" value="P:cell wall organization"/>
    <property type="evidence" value="ECO:0007669"/>
    <property type="project" value="UniProtKB-KW"/>
</dbReference>
<keyword evidence="12 18" id="KW-0511">Multifunctional enzyme</keyword>
<dbReference type="InterPro" id="IPR056729">
    <property type="entry name" value="GMPPB_C"/>
</dbReference>
<feature type="binding site" evidence="18">
    <location>
        <position position="230"/>
    </location>
    <ligand>
        <name>Mg(2+)</name>
        <dbReference type="ChEBI" id="CHEBI:18420"/>
    </ligand>
</feature>
<feature type="binding site" evidence="18">
    <location>
        <position position="76"/>
    </location>
    <ligand>
        <name>UDP-N-acetyl-alpha-D-glucosamine</name>
        <dbReference type="ChEBI" id="CHEBI:57705"/>
    </ligand>
</feature>
<dbReference type="HAMAP" id="MF_01631">
    <property type="entry name" value="GlmU"/>
    <property type="match status" value="1"/>
</dbReference>
<feature type="binding site" evidence="18">
    <location>
        <position position="369"/>
    </location>
    <ligand>
        <name>UDP-N-acetyl-alpha-D-glucosamine</name>
        <dbReference type="ChEBI" id="CHEBI:57705"/>
    </ligand>
</feature>
<feature type="binding site" evidence="18">
    <location>
        <position position="143"/>
    </location>
    <ligand>
        <name>UDP-N-acetyl-alpha-D-glucosamine</name>
        <dbReference type="ChEBI" id="CHEBI:57705"/>
    </ligand>
</feature>
<keyword evidence="9 18" id="KW-0460">Magnesium</keyword>
<evidence type="ECO:0000256" key="5">
    <source>
        <dbReference type="ARBA" id="ARBA00022679"/>
    </source>
</evidence>
<evidence type="ECO:0000256" key="3">
    <source>
        <dbReference type="ARBA" id="ARBA00007947"/>
    </source>
</evidence>
<dbReference type="InterPro" id="IPR005882">
    <property type="entry name" value="Bifunctional_GlmU"/>
</dbReference>
<comment type="pathway">
    <text evidence="18">Nucleotide-sugar biosynthesis; UDP-N-acetyl-alpha-D-glucosamine biosynthesis; N-acetyl-alpha-D-glucosamine 1-phosphate from alpha-D-glucosamine 6-phosphate (route II): step 2/2.</text>
</comment>
<protein>
    <recommendedName>
        <fullName evidence="18">Bifunctional protein GlmU</fullName>
    </recommendedName>
    <domain>
        <recommendedName>
            <fullName evidence="18">UDP-N-acetylglucosamine pyrophosphorylase</fullName>
            <ecNumber evidence="18">2.7.7.23</ecNumber>
        </recommendedName>
        <alternativeName>
            <fullName evidence="18">N-acetylglucosamine-1-phosphate uridyltransferase</fullName>
        </alternativeName>
    </domain>
    <domain>
        <recommendedName>
            <fullName evidence="18">Glucosamine-1-phosphate N-acetyltransferase</fullName>
            <ecNumber evidence="18">2.3.1.157</ecNumber>
        </recommendedName>
    </domain>
</protein>
<feature type="binding site" evidence="18">
    <location>
        <position position="408"/>
    </location>
    <ligand>
        <name>acetyl-CoA</name>
        <dbReference type="ChEBI" id="CHEBI:57288"/>
    </ligand>
</feature>
<dbReference type="InterPro" id="IPR011004">
    <property type="entry name" value="Trimer_LpxA-like_sf"/>
</dbReference>
<dbReference type="NCBIfam" id="NF010934">
    <property type="entry name" value="PRK14354.1"/>
    <property type="match status" value="1"/>
</dbReference>
<feature type="binding site" evidence="18">
    <location>
        <position position="106"/>
    </location>
    <ligand>
        <name>Mg(2+)</name>
        <dbReference type="ChEBI" id="CHEBI:18420"/>
    </ligand>
</feature>
<evidence type="ECO:0000256" key="12">
    <source>
        <dbReference type="ARBA" id="ARBA00023268"/>
    </source>
</evidence>
<dbReference type="UniPathway" id="UPA00973"/>
<evidence type="ECO:0000256" key="13">
    <source>
        <dbReference type="ARBA" id="ARBA00023315"/>
    </source>
</evidence>
<dbReference type="AlphaFoldDB" id="A0A0M3QEQ4"/>
<dbReference type="InterPro" id="IPR050065">
    <property type="entry name" value="GlmU-like"/>
</dbReference>
<dbReference type="STRING" id="1603606.DSOUD_0048"/>
<evidence type="ECO:0000256" key="4">
    <source>
        <dbReference type="ARBA" id="ARBA00022490"/>
    </source>
</evidence>
<feature type="binding site" evidence="18">
    <location>
        <position position="157"/>
    </location>
    <ligand>
        <name>UDP-N-acetyl-alpha-D-glucosamine</name>
        <dbReference type="ChEBI" id="CHEBI:57705"/>
    </ligand>
</feature>
<evidence type="ECO:0000256" key="7">
    <source>
        <dbReference type="ARBA" id="ARBA00022723"/>
    </source>
</evidence>
<dbReference type="GO" id="GO:0005737">
    <property type="term" value="C:cytoplasm"/>
    <property type="evidence" value="ECO:0007669"/>
    <property type="project" value="UniProtKB-SubCell"/>
</dbReference>
<evidence type="ECO:0000256" key="2">
    <source>
        <dbReference type="ARBA" id="ARBA00007707"/>
    </source>
</evidence>
<dbReference type="SUPFAM" id="SSF53448">
    <property type="entry name" value="Nucleotide-diphospho-sugar transferases"/>
    <property type="match status" value="1"/>
</dbReference>
<dbReference type="GO" id="GO:0009252">
    <property type="term" value="P:peptidoglycan biosynthetic process"/>
    <property type="evidence" value="ECO:0007669"/>
    <property type="project" value="UniProtKB-UniRule"/>
</dbReference>
<comment type="caution">
    <text evidence="18">Lacks conserved residue(s) required for the propagation of feature annotation.</text>
</comment>
<keyword evidence="4 18" id="KW-0963">Cytoplasm</keyword>
<dbReference type="Pfam" id="PF25087">
    <property type="entry name" value="GMPPB_C"/>
    <property type="match status" value="1"/>
</dbReference>
<dbReference type="GO" id="GO:0009245">
    <property type="term" value="P:lipid A biosynthetic process"/>
    <property type="evidence" value="ECO:0007669"/>
    <property type="project" value="UniProtKB-UniRule"/>
</dbReference>
<evidence type="ECO:0000256" key="15">
    <source>
        <dbReference type="ARBA" id="ARBA00048247"/>
    </source>
</evidence>
<dbReference type="GO" id="GO:0019134">
    <property type="term" value="F:glucosamine-1-phosphate N-acetyltransferase activity"/>
    <property type="evidence" value="ECO:0007669"/>
    <property type="project" value="UniProtKB-UniRule"/>
</dbReference>
<feature type="domain" description="Mannose-1-phosphate guanyltransferase C-terminal" evidence="20">
    <location>
        <begin position="264"/>
        <end position="347"/>
    </location>
</feature>
<evidence type="ECO:0000256" key="17">
    <source>
        <dbReference type="ARBA" id="ARBA00049628"/>
    </source>
</evidence>
<evidence type="ECO:0000313" key="21">
    <source>
        <dbReference type="EMBL" id="ALC14849.1"/>
    </source>
</evidence>
<evidence type="ECO:0000256" key="10">
    <source>
        <dbReference type="ARBA" id="ARBA00022960"/>
    </source>
</evidence>
<dbReference type="InterPro" id="IPR001451">
    <property type="entry name" value="Hexapep"/>
</dbReference>
<dbReference type="GO" id="GO:0006048">
    <property type="term" value="P:UDP-N-acetylglucosamine biosynthetic process"/>
    <property type="evidence" value="ECO:0007669"/>
    <property type="project" value="UniProtKB-UniPathway"/>
</dbReference>
<gene>
    <name evidence="18 21" type="primary">glmU</name>
    <name evidence="21" type="ORF">DSOUD_0048</name>
</gene>
<comment type="catalytic activity">
    <reaction evidence="16 18">
        <text>N-acetyl-alpha-D-glucosamine 1-phosphate + UTP + H(+) = UDP-N-acetyl-alpha-D-glucosamine + diphosphate</text>
        <dbReference type="Rhea" id="RHEA:13509"/>
        <dbReference type="ChEBI" id="CHEBI:15378"/>
        <dbReference type="ChEBI" id="CHEBI:33019"/>
        <dbReference type="ChEBI" id="CHEBI:46398"/>
        <dbReference type="ChEBI" id="CHEBI:57705"/>
        <dbReference type="ChEBI" id="CHEBI:57776"/>
        <dbReference type="EC" id="2.7.7.23"/>
    </reaction>
</comment>
<comment type="pathway">
    <text evidence="18">Bacterial outer membrane biogenesis; LPS lipid A biosynthesis.</text>
</comment>
<reference evidence="21 22" key="1">
    <citation type="submission" date="2015-07" db="EMBL/GenBank/DDBJ databases">
        <title>Isolation and Genomic Characterization of a Novel Halophilic Metal-Reducing Deltaproteobacterium from the Deep Subsurface.</title>
        <authorList>
            <person name="Badalamenti J.P."/>
            <person name="Summers Z.M."/>
            <person name="Gralnick J.A."/>
            <person name="Bond D.R."/>
        </authorList>
    </citation>
    <scope>NUCLEOTIDE SEQUENCE [LARGE SCALE GENOMIC DNA]</scope>
    <source>
        <strain evidence="21 22">WTL</strain>
    </source>
</reference>
<comment type="similarity">
    <text evidence="3 18">In the N-terminal section; belongs to the N-acetylglucosamine-1-phosphate uridyltransferase family.</text>
</comment>
<evidence type="ECO:0000256" key="9">
    <source>
        <dbReference type="ARBA" id="ARBA00022842"/>
    </source>
</evidence>
<keyword evidence="10 18" id="KW-0133">Cell shape</keyword>
<dbReference type="NCBIfam" id="TIGR01173">
    <property type="entry name" value="glmU"/>
    <property type="match status" value="1"/>
</dbReference>
<keyword evidence="8 18" id="KW-0677">Repeat</keyword>
<feature type="binding site" evidence="18">
    <location>
        <begin position="389"/>
        <end position="390"/>
    </location>
    <ligand>
        <name>acetyl-CoA</name>
        <dbReference type="ChEBI" id="CHEBI:57288"/>
    </ligand>
</feature>
<dbReference type="EMBL" id="CP010802">
    <property type="protein sequence ID" value="ALC14849.1"/>
    <property type="molecule type" value="Genomic_DNA"/>
</dbReference>
<dbReference type="InterPro" id="IPR029044">
    <property type="entry name" value="Nucleotide-diphossugar_trans"/>
</dbReference>
<keyword evidence="5 18" id="KW-0808">Transferase</keyword>
<evidence type="ECO:0000259" key="19">
    <source>
        <dbReference type="Pfam" id="PF12804"/>
    </source>
</evidence>
<dbReference type="PANTHER" id="PTHR43584:SF3">
    <property type="entry name" value="BIFUNCTIONAL PROTEIN GLMU"/>
    <property type="match status" value="1"/>
</dbReference>
<dbReference type="KEGG" id="des:DSOUD_0048"/>
<proteinExistence type="inferred from homology"/>
<comment type="cofactor">
    <cofactor evidence="18">
        <name>Mg(2+)</name>
        <dbReference type="ChEBI" id="CHEBI:18420"/>
    </cofactor>
    <text evidence="18">Binds 1 Mg(2+) ion per subunit.</text>
</comment>
<feature type="binding site" evidence="18">
    <location>
        <position position="230"/>
    </location>
    <ligand>
        <name>UDP-N-acetyl-alpha-D-glucosamine</name>
        <dbReference type="ChEBI" id="CHEBI:57705"/>
    </ligand>
</feature>
<dbReference type="PATRIC" id="fig|1603606.3.peg.56"/>
<feature type="active site" description="Proton acceptor" evidence="18">
    <location>
        <position position="366"/>
    </location>
</feature>
<keyword evidence="11 18" id="KW-0573">Peptidoglycan synthesis</keyword>
<evidence type="ECO:0000256" key="1">
    <source>
        <dbReference type="ARBA" id="ARBA00004496"/>
    </source>
</evidence>
<keyword evidence="14 18" id="KW-0961">Cell wall biogenesis/degradation</keyword>
<organism evidence="21 22">
    <name type="scientific">Desulfuromonas soudanensis</name>
    <dbReference type="NCBI Taxonomy" id="1603606"/>
    <lineage>
        <taxon>Bacteria</taxon>
        <taxon>Pseudomonadati</taxon>
        <taxon>Thermodesulfobacteriota</taxon>
        <taxon>Desulfuromonadia</taxon>
        <taxon>Desulfuromonadales</taxon>
        <taxon>Desulfuromonadaceae</taxon>
        <taxon>Desulfuromonas</taxon>
    </lineage>
</organism>
<feature type="domain" description="MobA-like NTP transferase" evidence="19">
    <location>
        <begin position="8"/>
        <end position="140"/>
    </location>
</feature>
<evidence type="ECO:0000259" key="20">
    <source>
        <dbReference type="Pfam" id="PF25087"/>
    </source>
</evidence>
<comment type="subcellular location">
    <subcellularLocation>
        <location evidence="1 18">Cytoplasm</location>
    </subcellularLocation>
</comment>
<dbReference type="GO" id="GO:0000287">
    <property type="term" value="F:magnesium ion binding"/>
    <property type="evidence" value="ECO:0007669"/>
    <property type="project" value="UniProtKB-UniRule"/>
</dbReference>